<dbReference type="Gene3D" id="3.30.700.10">
    <property type="entry name" value="Glycoprotein, Type 4 Pilin"/>
    <property type="match status" value="1"/>
</dbReference>
<keyword evidence="3" id="KW-1185">Reference proteome</keyword>
<name>A0ABP8V767_9GAMM</name>
<comment type="caution">
    <text evidence="2">The sequence shown here is derived from an EMBL/GenBank/DDBJ whole genome shotgun (WGS) entry which is preliminary data.</text>
</comment>
<dbReference type="RefSeq" id="WP_345197148.1">
    <property type="nucleotide sequence ID" value="NZ_BAABFL010000426.1"/>
</dbReference>
<accession>A0ABP8V767</accession>
<gene>
    <name evidence="2" type="ORF">GCM10023116_31680</name>
</gene>
<dbReference type="SUPFAM" id="SSF54523">
    <property type="entry name" value="Pili subunits"/>
    <property type="match status" value="1"/>
</dbReference>
<evidence type="ECO:0000313" key="3">
    <source>
        <dbReference type="Proteomes" id="UP001500604"/>
    </source>
</evidence>
<proteinExistence type="predicted"/>
<dbReference type="EMBL" id="BAABFL010000426">
    <property type="protein sequence ID" value="GAA4650885.1"/>
    <property type="molecule type" value="Genomic_DNA"/>
</dbReference>
<evidence type="ECO:0000256" key="1">
    <source>
        <dbReference type="SAM" id="Phobius"/>
    </source>
</evidence>
<keyword evidence="1" id="KW-0812">Transmembrane</keyword>
<sequence>MKQSNNFSKGYSLVEIIFAVLIAAVILAYALYAYQDFTDKAKIQEAARLAYEIRQGIDAHVTSKREFPRPINRTYANMEYVERAETQQDSADTYRVNVYFKREAFPGSASQKVFTLYGNLVDNQMDWKECDDACVKNTVDIPPALPVPPASNHGIVTTPGGPTTPSIDVIKAYGKTKVVIKFKGGNEHDGAIRANVRATKQGEQVNKYGAKQYYGLENYVMEGGEHPFDVITAELEQYDKNKGAWVKVWSQNVNPAPRGRDVEYEFFETIPTKWKPDPDTPDWAKPEITYPGDNWNGNGNPNPGGGDFLPKPPKPIYNWGTTHINTFNEAGYVGKSIFTIHYRNGKTKTYTHEQAIGLEHAVYVPSWPAHENPVEKIVVHVQWIGPNCGFLNMGWCWEGVGTRVVQPAGPDSEKRVCFKYWGTAFKRVLGSESTSCDGRLWVD</sequence>
<organism evidence="2 3">
    <name type="scientific">Kistimonas scapharcae</name>
    <dbReference type="NCBI Taxonomy" id="1036133"/>
    <lineage>
        <taxon>Bacteria</taxon>
        <taxon>Pseudomonadati</taxon>
        <taxon>Pseudomonadota</taxon>
        <taxon>Gammaproteobacteria</taxon>
        <taxon>Oceanospirillales</taxon>
        <taxon>Endozoicomonadaceae</taxon>
        <taxon>Kistimonas</taxon>
    </lineage>
</organism>
<protein>
    <recommendedName>
        <fullName evidence="4">Prepilin-type N-terminal cleavage/methylation domain-containing protein</fullName>
    </recommendedName>
</protein>
<keyword evidence="1" id="KW-1133">Transmembrane helix</keyword>
<dbReference type="Proteomes" id="UP001500604">
    <property type="component" value="Unassembled WGS sequence"/>
</dbReference>
<reference evidence="3" key="1">
    <citation type="journal article" date="2019" name="Int. J. Syst. Evol. Microbiol.">
        <title>The Global Catalogue of Microorganisms (GCM) 10K type strain sequencing project: providing services to taxonomists for standard genome sequencing and annotation.</title>
        <authorList>
            <consortium name="The Broad Institute Genomics Platform"/>
            <consortium name="The Broad Institute Genome Sequencing Center for Infectious Disease"/>
            <person name="Wu L."/>
            <person name="Ma J."/>
        </authorList>
    </citation>
    <scope>NUCLEOTIDE SEQUENCE [LARGE SCALE GENOMIC DNA]</scope>
    <source>
        <strain evidence="3">JCM 17805</strain>
    </source>
</reference>
<feature type="transmembrane region" description="Helical" evidence="1">
    <location>
        <begin position="12"/>
        <end position="34"/>
    </location>
</feature>
<evidence type="ECO:0008006" key="4">
    <source>
        <dbReference type="Google" id="ProtNLM"/>
    </source>
</evidence>
<evidence type="ECO:0000313" key="2">
    <source>
        <dbReference type="EMBL" id="GAA4650885.1"/>
    </source>
</evidence>
<keyword evidence="1" id="KW-0472">Membrane</keyword>
<dbReference type="InterPro" id="IPR045584">
    <property type="entry name" value="Pilin-like"/>
</dbReference>